<dbReference type="OrthoDB" id="9973632at2"/>
<proteinExistence type="predicted"/>
<organism evidence="1">
    <name type="scientific">Ectopseudomonas oleovorans</name>
    <name type="common">Pseudomonas oleovorans</name>
    <dbReference type="NCBI Taxonomy" id="301"/>
    <lineage>
        <taxon>Bacteria</taxon>
        <taxon>Pseudomonadati</taxon>
        <taxon>Pseudomonadota</taxon>
        <taxon>Gammaproteobacteria</taxon>
        <taxon>Pseudomonadales</taxon>
        <taxon>Pseudomonadaceae</taxon>
        <taxon>Ectopseudomonas</taxon>
    </lineage>
</organism>
<sequence>MSDVEIWFAQNLFFVKVPKSNVFFNRPKPTSQKPTFPTESAEEVLRKQLYPCQTKSLTAAYEGALHYDFD</sequence>
<accession>A0A653B945</accession>
<dbReference type="AlphaFoldDB" id="A0A653B945"/>
<gene>
    <name evidence="1" type="ORF">POT9AD_3945</name>
</gene>
<protein>
    <submittedName>
        <fullName evidence="1">Uncharacterized protein</fullName>
    </submittedName>
</protein>
<evidence type="ECO:0000313" key="1">
    <source>
        <dbReference type="EMBL" id="VDN64920.1"/>
    </source>
</evidence>
<dbReference type="EMBL" id="LR130779">
    <property type="protein sequence ID" value="VDN64920.1"/>
    <property type="molecule type" value="Genomic_DNA"/>
</dbReference>
<reference evidence="1" key="1">
    <citation type="submission" date="2018-11" db="EMBL/GenBank/DDBJ databases">
        <authorList>
            <consortium name="Genoscope - CEA"/>
            <person name="William W."/>
        </authorList>
    </citation>
    <scope>NUCLEOTIDE SEQUENCE [LARGE SCALE GENOMIC DNA]</scope>
    <source>
        <strain evidence="1">T9AD</strain>
    </source>
</reference>
<name>A0A653B945_ECTOL</name>